<dbReference type="SUPFAM" id="SSF55811">
    <property type="entry name" value="Nudix"/>
    <property type="match status" value="1"/>
</dbReference>
<name>A0A143HFZ2_9BACL</name>
<proteinExistence type="predicted"/>
<sequence>MSNSFKEKPMKTLTLFDEIKSAGRDLKNSDVEEKISNKYTLGGYYIFFSFDLVNSTAYKSKNQEKWPNLFSHFYEYTRERMNDYFDDINVWKYVGDEVLFFMKIKNKNDFYSLCDNTIQVQQLVLSSINEKFEDTKGLLYIKSTIWSAVVEPINSGDIANIKDEQLEEGKNLIFFQSDSKNVSFDFLGPDIDTGFRISRYSEKNKLVVGADLAYILYEGRGQYEEAKSNMIEEQLKIIAFESLKGVWNSRKYPIIWYHEDWSSKEKIFEYDERFISPVVKDIFDKNFQLESISFLRKVYKDMNIKDRITKIIKKIDNGDYKTPFKYEVFAKNRAEVHCVSICINDKNEILIAKRKDKPILNQKWEFGCGQIPIATNFEDFLVDVYKQDFGIDIQLHKDEGELVPISTYTLTNSSKIKVPGIIFAANIVNSPATFFDLPDKYSEYKLVSYEELCSYSNDDLVPLMKRNAKKALTALKREGF</sequence>
<organism evidence="1 2">
    <name type="scientific">Rummeliibacillus stabekisii</name>
    <dbReference type="NCBI Taxonomy" id="241244"/>
    <lineage>
        <taxon>Bacteria</taxon>
        <taxon>Bacillati</taxon>
        <taxon>Bacillota</taxon>
        <taxon>Bacilli</taxon>
        <taxon>Bacillales</taxon>
        <taxon>Caryophanaceae</taxon>
        <taxon>Rummeliibacillus</taxon>
    </lineage>
</organism>
<reference evidence="2" key="2">
    <citation type="submission" date="2016-03" db="EMBL/GenBank/DDBJ databases">
        <authorList>
            <person name="Ploux O."/>
        </authorList>
    </citation>
    <scope>NUCLEOTIDE SEQUENCE [LARGE SCALE GENOMIC DNA]</scope>
    <source>
        <strain evidence="2">PP9</strain>
    </source>
</reference>
<dbReference type="AlphaFoldDB" id="A0A143HFZ2"/>
<keyword evidence="2" id="KW-1185">Reference proteome</keyword>
<dbReference type="KEGG" id="rst:ATY39_13850"/>
<dbReference type="EMBL" id="CP014806">
    <property type="protein sequence ID" value="AMX00397.1"/>
    <property type="molecule type" value="Genomic_DNA"/>
</dbReference>
<evidence type="ECO:0008006" key="3">
    <source>
        <dbReference type="Google" id="ProtNLM"/>
    </source>
</evidence>
<evidence type="ECO:0000313" key="2">
    <source>
        <dbReference type="Proteomes" id="UP000076021"/>
    </source>
</evidence>
<dbReference type="STRING" id="241244.ATY39_13850"/>
<protein>
    <recommendedName>
        <fullName evidence="3">Nudix hydrolase domain-containing protein</fullName>
    </recommendedName>
</protein>
<dbReference type="Gene3D" id="3.90.79.10">
    <property type="entry name" value="Nucleoside Triphosphate Pyrophosphohydrolase"/>
    <property type="match status" value="1"/>
</dbReference>
<reference evidence="1 2" key="1">
    <citation type="journal article" date="2016" name="Genome Announc.">
        <title>Whole-Genome Sequence of Rummeliibacillus stabekisii Strain PP9 Isolated from Antarctic Soil.</title>
        <authorList>
            <person name="da Mota F.F."/>
            <person name="Vollu R.E."/>
            <person name="Jurelevicius D."/>
            <person name="Seldin L."/>
        </authorList>
    </citation>
    <scope>NUCLEOTIDE SEQUENCE [LARGE SCALE GENOMIC DNA]</scope>
    <source>
        <strain evidence="1 2">PP9</strain>
    </source>
</reference>
<dbReference type="RefSeq" id="WP_066790724.1">
    <property type="nucleotide sequence ID" value="NZ_CP014806.1"/>
</dbReference>
<evidence type="ECO:0000313" key="1">
    <source>
        <dbReference type="EMBL" id="AMX00397.1"/>
    </source>
</evidence>
<accession>A0A143HFZ2</accession>
<gene>
    <name evidence="1" type="ORF">ATY39_13850</name>
</gene>
<dbReference type="InterPro" id="IPR015797">
    <property type="entry name" value="NUDIX_hydrolase-like_dom_sf"/>
</dbReference>
<dbReference type="Proteomes" id="UP000076021">
    <property type="component" value="Chromosome"/>
</dbReference>
<dbReference type="OrthoDB" id="326253at2"/>